<dbReference type="Gene3D" id="3.40.50.850">
    <property type="entry name" value="Isochorismatase-like"/>
    <property type="match status" value="1"/>
</dbReference>
<dbReference type="InterPro" id="IPR050272">
    <property type="entry name" value="Isochorismatase-like_hydrls"/>
</dbReference>
<accession>A0ABW7CTR5</accession>
<dbReference type="InterPro" id="IPR000868">
    <property type="entry name" value="Isochorismatase-like_dom"/>
</dbReference>
<dbReference type="PANTHER" id="PTHR43540">
    <property type="entry name" value="PEROXYUREIDOACRYLATE/UREIDOACRYLATE AMIDOHYDROLASE-RELATED"/>
    <property type="match status" value="1"/>
</dbReference>
<keyword evidence="4" id="KW-1185">Reference proteome</keyword>
<feature type="domain" description="Isochorismatase-like" evidence="2">
    <location>
        <begin position="5"/>
        <end position="173"/>
    </location>
</feature>
<dbReference type="CDD" id="cd00431">
    <property type="entry name" value="cysteine_hydrolases"/>
    <property type="match status" value="1"/>
</dbReference>
<evidence type="ECO:0000313" key="4">
    <source>
        <dbReference type="Proteomes" id="UP001605261"/>
    </source>
</evidence>
<organism evidence="3 4">
    <name type="scientific">Stenotrophomonas nematodicola</name>
    <dbReference type="NCBI Taxonomy" id="2656746"/>
    <lineage>
        <taxon>Bacteria</taxon>
        <taxon>Pseudomonadati</taxon>
        <taxon>Pseudomonadota</taxon>
        <taxon>Gammaproteobacteria</taxon>
        <taxon>Lysobacterales</taxon>
        <taxon>Lysobacteraceae</taxon>
        <taxon>Stenotrophomonas</taxon>
    </lineage>
</organism>
<name>A0ABW7CTR5_9GAMM</name>
<protein>
    <submittedName>
        <fullName evidence="3">Cysteine hydrolase family protein</fullName>
    </submittedName>
</protein>
<reference evidence="3 4" key="1">
    <citation type="submission" date="2024-09" db="EMBL/GenBank/DDBJ databases">
        <authorList>
            <consortium name="All-Russian atlas of soil microorganisms"/>
            <consortium name="as a basis for the search for new antimicrobial producers and enzymes with unique properties"/>
            <person name="Sokolova E.A."/>
            <person name="Voronina E.N."/>
        </authorList>
    </citation>
    <scope>NUCLEOTIDE SEQUENCE [LARGE SCALE GENOMIC DNA]</scope>
    <source>
        <strain evidence="3 4">AF-22b-331.1</strain>
    </source>
</reference>
<keyword evidence="1 3" id="KW-0378">Hydrolase</keyword>
<dbReference type="Pfam" id="PF00857">
    <property type="entry name" value="Isochorismatase"/>
    <property type="match status" value="1"/>
</dbReference>
<gene>
    <name evidence="3" type="ORF">ACEU0G_002283</name>
</gene>
<dbReference type="RefSeq" id="WP_394161504.1">
    <property type="nucleotide sequence ID" value="NZ_JBHGCJ010000002.1"/>
</dbReference>
<sequence length="187" mass="20475">MQRPALLIIDLFSRFDFPDGQTLAPLALKAAKKVQQIRDVFDEKQWPVIYANDNFGDWKCGFHQLAEVCRHEEGPSGDIAKLLFPGPDHYTVLKPKHSAFLATPLAVLLAKIGVGQLVLVGMALDSCVLATAIDANSREFSTVVVSDATACVPERRQAALKVLRSTGGVEVRTAQVFLRSHERGKGH</sequence>
<dbReference type="EMBL" id="JBHGCJ010000002">
    <property type="protein sequence ID" value="MFG6108346.1"/>
    <property type="molecule type" value="Genomic_DNA"/>
</dbReference>
<comment type="caution">
    <text evidence="3">The sequence shown here is derived from an EMBL/GenBank/DDBJ whole genome shotgun (WGS) entry which is preliminary data.</text>
</comment>
<evidence type="ECO:0000259" key="2">
    <source>
        <dbReference type="Pfam" id="PF00857"/>
    </source>
</evidence>
<dbReference type="Proteomes" id="UP001605261">
    <property type="component" value="Unassembled WGS sequence"/>
</dbReference>
<dbReference type="InterPro" id="IPR036380">
    <property type="entry name" value="Isochorismatase-like_sf"/>
</dbReference>
<dbReference type="SUPFAM" id="SSF52499">
    <property type="entry name" value="Isochorismatase-like hydrolases"/>
    <property type="match status" value="1"/>
</dbReference>
<evidence type="ECO:0000313" key="3">
    <source>
        <dbReference type="EMBL" id="MFG6108346.1"/>
    </source>
</evidence>
<evidence type="ECO:0000256" key="1">
    <source>
        <dbReference type="ARBA" id="ARBA00022801"/>
    </source>
</evidence>
<dbReference type="PANTHER" id="PTHR43540:SF6">
    <property type="entry name" value="ISOCHORISMATASE-LIKE DOMAIN-CONTAINING PROTEIN"/>
    <property type="match status" value="1"/>
</dbReference>
<proteinExistence type="predicted"/>
<dbReference type="GO" id="GO:0016787">
    <property type="term" value="F:hydrolase activity"/>
    <property type="evidence" value="ECO:0007669"/>
    <property type="project" value="UniProtKB-KW"/>
</dbReference>